<keyword evidence="10" id="KW-1185">Reference proteome</keyword>
<dbReference type="SUPFAM" id="SSF46626">
    <property type="entry name" value="Cytochrome c"/>
    <property type="match status" value="1"/>
</dbReference>
<keyword evidence="1" id="KW-0813">Transport</keyword>
<evidence type="ECO:0000256" key="6">
    <source>
        <dbReference type="PROSITE-ProRule" id="PRU00433"/>
    </source>
</evidence>
<feature type="domain" description="Cytochrome c" evidence="8">
    <location>
        <begin position="113"/>
        <end position="188"/>
    </location>
</feature>
<dbReference type="InterPro" id="IPR051811">
    <property type="entry name" value="Cytochrome_c550/c551-like"/>
</dbReference>
<protein>
    <submittedName>
        <fullName evidence="9">Mono/diheme cytochrome c family protein</fullName>
    </submittedName>
</protein>
<organism evidence="9 10">
    <name type="scientific">Paenibacillus qinlingensis</name>
    <dbReference type="NCBI Taxonomy" id="1837343"/>
    <lineage>
        <taxon>Bacteria</taxon>
        <taxon>Bacillati</taxon>
        <taxon>Bacillota</taxon>
        <taxon>Bacilli</taxon>
        <taxon>Bacillales</taxon>
        <taxon>Paenibacillaceae</taxon>
        <taxon>Paenibacillus</taxon>
    </lineage>
</organism>
<evidence type="ECO:0000256" key="3">
    <source>
        <dbReference type="ARBA" id="ARBA00022723"/>
    </source>
</evidence>
<evidence type="ECO:0000313" key="9">
    <source>
        <dbReference type="EMBL" id="MDR6555529.1"/>
    </source>
</evidence>
<evidence type="ECO:0000256" key="4">
    <source>
        <dbReference type="ARBA" id="ARBA00022982"/>
    </source>
</evidence>
<dbReference type="Gene3D" id="1.10.760.10">
    <property type="entry name" value="Cytochrome c-like domain"/>
    <property type="match status" value="1"/>
</dbReference>
<dbReference type="PANTHER" id="PTHR37823:SF4">
    <property type="entry name" value="MENAQUINOL-CYTOCHROME C REDUCTASE CYTOCHROME B_C SUBUNIT"/>
    <property type="match status" value="1"/>
</dbReference>
<reference evidence="9 10" key="1">
    <citation type="submission" date="2023-07" db="EMBL/GenBank/DDBJ databases">
        <title>Sorghum-associated microbial communities from plants grown in Nebraska, USA.</title>
        <authorList>
            <person name="Schachtman D."/>
        </authorList>
    </citation>
    <scope>NUCLEOTIDE SEQUENCE [LARGE SCALE GENOMIC DNA]</scope>
    <source>
        <strain evidence="9 10">CC258</strain>
    </source>
</reference>
<evidence type="ECO:0000256" key="1">
    <source>
        <dbReference type="ARBA" id="ARBA00022448"/>
    </source>
</evidence>
<sequence length="188" mass="18946">MNKWIHLSICGMIVLAATGCSEQDAEPAASSPAAVIASPSPVTTAVASATPTPQVSAQAAATATPPPAASTSPQPQAAATPSPSPTPAPATPAPTPSPVPTVKPEATVSTTPSTSAKAELLYKDNCLACHGAGLTGDYGPNLTKVGSRRTKDQIAAQIMNGKVEMPPFKDKLKAEDIEALANWLAAKK</sequence>
<keyword evidence="3 6" id="KW-0479">Metal-binding</keyword>
<name>A0ABU1P7J1_9BACL</name>
<feature type="compositionally biased region" description="Low complexity" evidence="7">
    <location>
        <begin position="26"/>
        <end position="81"/>
    </location>
</feature>
<feature type="compositionally biased region" description="Pro residues" evidence="7">
    <location>
        <begin position="82"/>
        <end position="101"/>
    </location>
</feature>
<comment type="caution">
    <text evidence="9">The sequence shown here is derived from an EMBL/GenBank/DDBJ whole genome shotgun (WGS) entry which is preliminary data.</text>
</comment>
<dbReference type="PRINTS" id="PR00605">
    <property type="entry name" value="CYTCHROMECIC"/>
</dbReference>
<keyword evidence="2 6" id="KW-0349">Heme</keyword>
<dbReference type="EMBL" id="JAVDSB010000031">
    <property type="protein sequence ID" value="MDR6555529.1"/>
    <property type="molecule type" value="Genomic_DNA"/>
</dbReference>
<evidence type="ECO:0000259" key="8">
    <source>
        <dbReference type="PROSITE" id="PS51007"/>
    </source>
</evidence>
<evidence type="ECO:0000256" key="5">
    <source>
        <dbReference type="ARBA" id="ARBA00023004"/>
    </source>
</evidence>
<dbReference type="Proteomes" id="UP001267290">
    <property type="component" value="Unassembled WGS sequence"/>
</dbReference>
<dbReference type="InterPro" id="IPR009056">
    <property type="entry name" value="Cyt_c-like_dom"/>
</dbReference>
<dbReference type="PROSITE" id="PS51257">
    <property type="entry name" value="PROKAR_LIPOPROTEIN"/>
    <property type="match status" value="1"/>
</dbReference>
<evidence type="ECO:0000256" key="7">
    <source>
        <dbReference type="SAM" id="MobiDB-lite"/>
    </source>
</evidence>
<dbReference type="PROSITE" id="PS51007">
    <property type="entry name" value="CYTC"/>
    <property type="match status" value="1"/>
</dbReference>
<dbReference type="PANTHER" id="PTHR37823">
    <property type="entry name" value="CYTOCHROME C-553-LIKE"/>
    <property type="match status" value="1"/>
</dbReference>
<feature type="region of interest" description="Disordered" evidence="7">
    <location>
        <begin position="24"/>
        <end position="115"/>
    </location>
</feature>
<keyword evidence="4" id="KW-0249">Electron transport</keyword>
<dbReference type="RefSeq" id="WP_310502839.1">
    <property type="nucleotide sequence ID" value="NZ_JAVDSB010000031.1"/>
</dbReference>
<dbReference type="Pfam" id="PF13442">
    <property type="entry name" value="Cytochrome_CBB3"/>
    <property type="match status" value="1"/>
</dbReference>
<gene>
    <name evidence="9" type="ORF">J2736_006791</name>
</gene>
<dbReference type="InterPro" id="IPR008168">
    <property type="entry name" value="Cyt_C_IC"/>
</dbReference>
<evidence type="ECO:0000256" key="2">
    <source>
        <dbReference type="ARBA" id="ARBA00022617"/>
    </source>
</evidence>
<accession>A0ABU1P7J1</accession>
<evidence type="ECO:0000313" key="10">
    <source>
        <dbReference type="Proteomes" id="UP001267290"/>
    </source>
</evidence>
<proteinExistence type="predicted"/>
<dbReference type="InterPro" id="IPR036909">
    <property type="entry name" value="Cyt_c-like_dom_sf"/>
</dbReference>
<keyword evidence="5 6" id="KW-0408">Iron</keyword>